<evidence type="ECO:0000256" key="2">
    <source>
        <dbReference type="SAM" id="SignalP"/>
    </source>
</evidence>
<dbReference type="GeneID" id="25561415"/>
<feature type="transmembrane region" description="Helical" evidence="1">
    <location>
        <begin position="223"/>
        <end position="242"/>
    </location>
</feature>
<dbReference type="PROSITE" id="PS50007">
    <property type="entry name" value="PIPLC_X_DOMAIN"/>
    <property type="match status" value="1"/>
</dbReference>
<dbReference type="InterPro" id="IPR032075">
    <property type="entry name" value="PI-PLC-C1"/>
</dbReference>
<dbReference type="Proteomes" id="UP000054408">
    <property type="component" value="Unassembled WGS sequence"/>
</dbReference>
<evidence type="ECO:0000313" key="4">
    <source>
        <dbReference type="Proteomes" id="UP000054408"/>
    </source>
</evidence>
<evidence type="ECO:0000256" key="1">
    <source>
        <dbReference type="SAM" id="Phobius"/>
    </source>
</evidence>
<proteinExistence type="predicted"/>
<dbReference type="STRING" id="461836.A0A0L0DRA9"/>
<dbReference type="SUPFAM" id="SSF51695">
    <property type="entry name" value="PLC-like phosphodiesterases"/>
    <property type="match status" value="1"/>
</dbReference>
<feature type="transmembrane region" description="Helical" evidence="1">
    <location>
        <begin position="161"/>
        <end position="180"/>
    </location>
</feature>
<dbReference type="InterPro" id="IPR017946">
    <property type="entry name" value="PLC-like_Pdiesterase_TIM-brl"/>
</dbReference>
<sequence>MGLSLALLVVPYPGLAYPVLTAVTGAACVWAGKEVLARCKAPRGWEDAFARVGRALGADGSSDRARHPVIHQLGRALIVVGALATLGLDAYFDGNEPTSQVLALAVVGIVMLVVALTAALAGRAWINPAGGWIAAAGAVQLTVVNARRLVIHALDPSISVLQWYALAYIGYLVSSVELMMRATRTSSVADAGLGYLVCIRAATALQGIVLGRAADGAVVSSTVLPILGTIAMTAGLIMVFAISRSLAASSGEAPLVGVELSSASSTSSASSASELSSSRLSSMPARGSCSWARACSLCALAVAAIVVYGLGVIIPVFALYRGCPASHGPIAVHPPLPVFSTSNGGLPLNATMVHGSHNSFHLLPLPNWPGYSTGAEHWLYQHETLANQLAHGARAFELDVHMRGRSAAVFHIQLWDDQASCSCLVECLREMLEWSLAHEGHSPIFVQLELKIDLNVDIVQQMAGVGMDDLVAVEEMILSVWGNRVFRPDDLRGGYATLTEAVARAGWPSLDAMRSRIVFVLDDTGAVRETYAAGSSSLENRVMFTLTDGELDGRDDLAYAKFNDPQFGSLIASAARRGLMIRTRGDVNEDFTPAEKESPARLANALASGAHFISLDWFIVRKWTTATADGAVVAAAGCNANPGMGPTWPDRQCDVLSQL</sequence>
<dbReference type="eggNOG" id="ENOG502S79Z">
    <property type="taxonomic scope" value="Eukaryota"/>
</dbReference>
<feature type="transmembrane region" description="Helical" evidence="1">
    <location>
        <begin position="192"/>
        <end position="211"/>
    </location>
</feature>
<keyword evidence="1" id="KW-1133">Transmembrane helix</keyword>
<feature type="signal peptide" evidence="2">
    <location>
        <begin position="1"/>
        <end position="16"/>
    </location>
</feature>
<dbReference type="AlphaFoldDB" id="A0A0L0DRA9"/>
<feature type="transmembrane region" description="Helical" evidence="1">
    <location>
        <begin position="101"/>
        <end position="122"/>
    </location>
</feature>
<keyword evidence="4" id="KW-1185">Reference proteome</keyword>
<keyword evidence="2" id="KW-0732">Signal</keyword>
<keyword evidence="1" id="KW-0472">Membrane</keyword>
<evidence type="ECO:0000313" key="3">
    <source>
        <dbReference type="EMBL" id="KNC54820.1"/>
    </source>
</evidence>
<dbReference type="GO" id="GO:0008081">
    <property type="term" value="F:phosphoric diester hydrolase activity"/>
    <property type="evidence" value="ECO:0007669"/>
    <property type="project" value="InterPro"/>
</dbReference>
<accession>A0A0L0DRA9</accession>
<gene>
    <name evidence="3" type="ORF">AMSG_01672</name>
</gene>
<keyword evidence="1" id="KW-0812">Transmembrane</keyword>
<dbReference type="RefSeq" id="XP_013761719.1">
    <property type="nucleotide sequence ID" value="XM_013906265.1"/>
</dbReference>
<feature type="transmembrane region" description="Helical" evidence="1">
    <location>
        <begin position="291"/>
        <end position="320"/>
    </location>
</feature>
<protein>
    <submittedName>
        <fullName evidence="3">Acid phosphatase</fullName>
    </submittedName>
</protein>
<reference evidence="3 4" key="1">
    <citation type="submission" date="2010-05" db="EMBL/GenBank/DDBJ databases">
        <title>The Genome Sequence of Thecamonas trahens ATCC 50062.</title>
        <authorList>
            <consortium name="The Broad Institute Genome Sequencing Platform"/>
            <person name="Russ C."/>
            <person name="Cuomo C."/>
            <person name="Shea T."/>
            <person name="Young S.K."/>
            <person name="Zeng Q."/>
            <person name="Koehrsen M."/>
            <person name="Haas B."/>
            <person name="Borodovsky M."/>
            <person name="Guigo R."/>
            <person name="Alvarado L."/>
            <person name="Berlin A."/>
            <person name="Bochicchio J."/>
            <person name="Borenstein D."/>
            <person name="Chapman S."/>
            <person name="Chen Z."/>
            <person name="Freedman E."/>
            <person name="Gellesch M."/>
            <person name="Goldberg J."/>
            <person name="Griggs A."/>
            <person name="Gujja S."/>
            <person name="Heilman E."/>
            <person name="Heiman D."/>
            <person name="Hepburn T."/>
            <person name="Howarth C."/>
            <person name="Jen D."/>
            <person name="Larson L."/>
            <person name="Mehta T."/>
            <person name="Park D."/>
            <person name="Pearson M."/>
            <person name="Roberts A."/>
            <person name="Saif S."/>
            <person name="Shenoy N."/>
            <person name="Sisk P."/>
            <person name="Stolte C."/>
            <person name="Sykes S."/>
            <person name="Thomson T."/>
            <person name="Walk T."/>
            <person name="White J."/>
            <person name="Yandava C."/>
            <person name="Burger G."/>
            <person name="Gray M.W."/>
            <person name="Holland P.W.H."/>
            <person name="King N."/>
            <person name="Lang F.B.F."/>
            <person name="Roger A.J."/>
            <person name="Ruiz-Trillo I."/>
            <person name="Lander E."/>
            <person name="Nusbaum C."/>
        </authorList>
    </citation>
    <scope>NUCLEOTIDE SEQUENCE [LARGE SCALE GENOMIC DNA]</scope>
    <source>
        <strain evidence="3 4">ATCC 50062</strain>
    </source>
</reference>
<dbReference type="GO" id="GO:0006629">
    <property type="term" value="P:lipid metabolic process"/>
    <property type="evidence" value="ECO:0007669"/>
    <property type="project" value="InterPro"/>
</dbReference>
<dbReference type="EMBL" id="GL349438">
    <property type="protein sequence ID" value="KNC54820.1"/>
    <property type="molecule type" value="Genomic_DNA"/>
</dbReference>
<organism evidence="3 4">
    <name type="scientific">Thecamonas trahens ATCC 50062</name>
    <dbReference type="NCBI Taxonomy" id="461836"/>
    <lineage>
        <taxon>Eukaryota</taxon>
        <taxon>Apusozoa</taxon>
        <taxon>Apusomonadida</taxon>
        <taxon>Apusomonadidae</taxon>
        <taxon>Thecamonas</taxon>
    </lineage>
</organism>
<dbReference type="Pfam" id="PF16670">
    <property type="entry name" value="PI-PLC-C1"/>
    <property type="match status" value="1"/>
</dbReference>
<name>A0A0L0DRA9_THETB</name>
<feature type="transmembrane region" description="Helical" evidence="1">
    <location>
        <begin position="73"/>
        <end position="92"/>
    </location>
</feature>
<feature type="chain" id="PRO_5005537772" evidence="2">
    <location>
        <begin position="17"/>
        <end position="659"/>
    </location>
</feature>
<dbReference type="Gene3D" id="3.20.20.190">
    <property type="entry name" value="Phosphatidylinositol (PI) phosphodiesterase"/>
    <property type="match status" value="1"/>
</dbReference>
<dbReference type="OrthoDB" id="2017497at2759"/>